<dbReference type="EMBL" id="JASDDP010000003">
    <property type="protein sequence ID" value="MDJ1645506.1"/>
    <property type="molecule type" value="Genomic_DNA"/>
</dbReference>
<protein>
    <submittedName>
        <fullName evidence="1">Uncharacterized protein</fullName>
    </submittedName>
</protein>
<sequence length="122" mass="14332">MFQDERAKIEFNVPYTQDTFIDKDIEFEVYEFIDPKSKLINRFEFSATKVNLIAGVSTLLFELNQKIANEYTIYDGKNKFKAYLHTHLTSLNITEKHKSFSYTLFDGERKMGNITISLEILD</sequence>
<proteinExistence type="predicted"/>
<organism evidence="1 2">
    <name type="scientific">Mycoplasma phocimorsus</name>
    <dbReference type="NCBI Taxonomy" id="3045839"/>
    <lineage>
        <taxon>Bacteria</taxon>
        <taxon>Bacillati</taxon>
        <taxon>Mycoplasmatota</taxon>
        <taxon>Mollicutes</taxon>
        <taxon>Mycoplasmataceae</taxon>
        <taxon>Mycoplasma</taxon>
    </lineage>
</organism>
<evidence type="ECO:0000313" key="2">
    <source>
        <dbReference type="Proteomes" id="UP001224428"/>
    </source>
</evidence>
<accession>A0AAJ1PS26</accession>
<comment type="caution">
    <text evidence="1">The sequence shown here is derived from an EMBL/GenBank/DDBJ whole genome shotgun (WGS) entry which is preliminary data.</text>
</comment>
<name>A0AAJ1PS26_9MOLU</name>
<dbReference type="AlphaFoldDB" id="A0AAJ1PS26"/>
<gene>
    <name evidence="1" type="ORF">QLQ80_00165</name>
</gene>
<evidence type="ECO:0000313" key="1">
    <source>
        <dbReference type="EMBL" id="MDJ1645506.1"/>
    </source>
</evidence>
<keyword evidence="2" id="KW-1185">Reference proteome</keyword>
<reference evidence="1" key="1">
    <citation type="submission" date="2023-05" db="EMBL/GenBank/DDBJ databases">
        <title>Mycoplasma phocimorsus sp. nov., isolated from Scandinavian patients with seal finger or septic arthritis after contact with seals.</title>
        <authorList>
            <person name="Skafte-Holm A."/>
            <person name="Pedersen T.R."/>
            <person name="Froelund M."/>
            <person name="Stegger M."/>
            <person name="Qvortrup K."/>
            <person name="Michaels D.L."/>
            <person name="Brown D.R."/>
            <person name="Jensen J.S."/>
        </authorList>
    </citation>
    <scope>NUCLEOTIDE SEQUENCE</scope>
    <source>
        <strain evidence="1">M5725</strain>
    </source>
</reference>
<dbReference type="Proteomes" id="UP001224428">
    <property type="component" value="Unassembled WGS sequence"/>
</dbReference>
<dbReference type="RefSeq" id="WP_283823677.1">
    <property type="nucleotide sequence ID" value="NZ_JASDAY010000022.1"/>
</dbReference>